<organism evidence="1 2">
    <name type="scientific">Candidatus Thiodiazotropha endoloripes</name>
    <dbReference type="NCBI Taxonomy" id="1818881"/>
    <lineage>
        <taxon>Bacteria</taxon>
        <taxon>Pseudomonadati</taxon>
        <taxon>Pseudomonadota</taxon>
        <taxon>Gammaproteobacteria</taxon>
        <taxon>Chromatiales</taxon>
        <taxon>Sedimenticolaceae</taxon>
        <taxon>Candidatus Thiodiazotropha</taxon>
    </lineage>
</organism>
<name>A0A1E2UU18_9GAMM</name>
<protein>
    <submittedName>
        <fullName evidence="1">Uncharacterized protein</fullName>
    </submittedName>
</protein>
<reference evidence="1 2" key="1">
    <citation type="submission" date="2016-03" db="EMBL/GenBank/DDBJ databases">
        <title>Chemosynthetic sulphur-oxidizing symbionts of marine invertebrate animals are capable of nitrogen fixation.</title>
        <authorList>
            <person name="Petersen J.M."/>
            <person name="Kemper A."/>
            <person name="Gruber-Vodicka H."/>
            <person name="Cardini U."/>
            <person name="Geest Mvander."/>
            <person name="Kleiner M."/>
            <person name="Bulgheresi S."/>
            <person name="Fussmann M."/>
            <person name="Herbold C."/>
            <person name="Seah B.K.B."/>
            <person name="Antony C.Paul."/>
            <person name="Liu D."/>
            <person name="Belitz A."/>
            <person name="Weber M."/>
        </authorList>
    </citation>
    <scope>NUCLEOTIDE SEQUENCE [LARGE SCALE GENOMIC DNA]</scope>
    <source>
        <strain evidence="1">G_D</strain>
    </source>
</reference>
<sequence>MEHFASKYLVETKLSNDAKIIWSCDAESPFDAQAKYAELLGFKYFRLWHTVKAFVTFKISDLRKLKEPYQDSL</sequence>
<dbReference type="EMBL" id="LVJZ01000003">
    <property type="protein sequence ID" value="ODB98141.1"/>
    <property type="molecule type" value="Genomic_DNA"/>
</dbReference>
<dbReference type="Proteomes" id="UP000094849">
    <property type="component" value="Unassembled WGS sequence"/>
</dbReference>
<comment type="caution">
    <text evidence="1">The sequence shown here is derived from an EMBL/GenBank/DDBJ whole genome shotgun (WGS) entry which is preliminary data.</text>
</comment>
<proteinExistence type="predicted"/>
<gene>
    <name evidence="1" type="ORF">A3196_16065</name>
</gene>
<keyword evidence="2" id="KW-1185">Reference proteome</keyword>
<evidence type="ECO:0000313" key="2">
    <source>
        <dbReference type="Proteomes" id="UP000094849"/>
    </source>
</evidence>
<dbReference type="STRING" id="1818881.A3196_16065"/>
<evidence type="ECO:0000313" key="1">
    <source>
        <dbReference type="EMBL" id="ODB98141.1"/>
    </source>
</evidence>
<accession>A0A1E2UU18</accession>
<dbReference type="AlphaFoldDB" id="A0A1E2UU18"/>